<organism evidence="2 3">
    <name type="scientific">Ceratitis capitata</name>
    <name type="common">Mediterranean fruit fly</name>
    <name type="synonym">Tephritis capitata</name>
    <dbReference type="NCBI Taxonomy" id="7213"/>
    <lineage>
        <taxon>Eukaryota</taxon>
        <taxon>Metazoa</taxon>
        <taxon>Ecdysozoa</taxon>
        <taxon>Arthropoda</taxon>
        <taxon>Hexapoda</taxon>
        <taxon>Insecta</taxon>
        <taxon>Pterygota</taxon>
        <taxon>Neoptera</taxon>
        <taxon>Endopterygota</taxon>
        <taxon>Diptera</taxon>
        <taxon>Brachycera</taxon>
        <taxon>Muscomorpha</taxon>
        <taxon>Tephritoidea</taxon>
        <taxon>Tephritidae</taxon>
        <taxon>Ceratitis</taxon>
        <taxon>Ceratitis</taxon>
    </lineage>
</organism>
<sequence>SIEKTIVWEPQIPHTSDEPHMATTLQISNDPQKPIELQAPIKPPRLNDIPFF</sequence>
<evidence type="ECO:0000313" key="2">
    <source>
        <dbReference type="EMBL" id="CAD7001025.1"/>
    </source>
</evidence>
<accession>A0A811USV4</accession>
<feature type="region of interest" description="Disordered" evidence="1">
    <location>
        <begin position="30"/>
        <end position="52"/>
    </location>
</feature>
<protein>
    <submittedName>
        <fullName evidence="2">(Mediterranean fruit fly) hypothetical protein</fullName>
    </submittedName>
</protein>
<evidence type="ECO:0000313" key="3">
    <source>
        <dbReference type="Proteomes" id="UP000606786"/>
    </source>
</evidence>
<reference evidence="2" key="1">
    <citation type="submission" date="2020-11" db="EMBL/GenBank/DDBJ databases">
        <authorList>
            <person name="Whitehead M."/>
        </authorList>
    </citation>
    <scope>NUCLEOTIDE SEQUENCE</scope>
    <source>
        <strain evidence="2">EGII</strain>
    </source>
</reference>
<name>A0A811USV4_CERCA</name>
<keyword evidence="3" id="KW-1185">Reference proteome</keyword>
<proteinExistence type="predicted"/>
<feature type="non-terminal residue" evidence="2">
    <location>
        <position position="1"/>
    </location>
</feature>
<gene>
    <name evidence="2" type="ORF">CCAP1982_LOCUS9497</name>
</gene>
<dbReference type="EMBL" id="CAJHJT010000023">
    <property type="protein sequence ID" value="CAD7001025.1"/>
    <property type="molecule type" value="Genomic_DNA"/>
</dbReference>
<dbReference type="Proteomes" id="UP000606786">
    <property type="component" value="Unassembled WGS sequence"/>
</dbReference>
<evidence type="ECO:0000256" key="1">
    <source>
        <dbReference type="SAM" id="MobiDB-lite"/>
    </source>
</evidence>
<dbReference type="AlphaFoldDB" id="A0A811USV4"/>
<comment type="caution">
    <text evidence="2">The sequence shown here is derived from an EMBL/GenBank/DDBJ whole genome shotgun (WGS) entry which is preliminary data.</text>
</comment>